<gene>
    <name evidence="5" type="ORF">ACFO4O_05005</name>
</gene>
<dbReference type="PROSITE" id="PS01124">
    <property type="entry name" value="HTH_ARAC_FAMILY_2"/>
    <property type="match status" value="1"/>
</dbReference>
<comment type="caution">
    <text evidence="5">The sequence shown here is derived from an EMBL/GenBank/DDBJ whole genome shotgun (WGS) entry which is preliminary data.</text>
</comment>
<name>A0ABV9LVP5_9ALTE</name>
<dbReference type="InterPro" id="IPR018062">
    <property type="entry name" value="HTH_AraC-typ_CS"/>
</dbReference>
<keyword evidence="2" id="KW-0238">DNA-binding</keyword>
<dbReference type="InterPro" id="IPR032687">
    <property type="entry name" value="AraC-type_N"/>
</dbReference>
<dbReference type="RefSeq" id="WP_382406255.1">
    <property type="nucleotide sequence ID" value="NZ_JBHSGU010000002.1"/>
</dbReference>
<sequence length="340" mass="39071">MTIKELPVFYFGHLFNVLNDHAVPLDKWLAEHRLDKAKLMQPGANISTAQFDALIHTVLMKTELQHLGLLVGQRLQIAHHGAFGLGILNCSSIRQIVDFVQAYLITRIPFIEISAYEENDEIVILANDVHWQGAMHRFVIEVVSLAMLNLFLALKQRHPDININRLFFDFDKPQYHSKYQMFAPAQIEFNHGFCGLAFDMKWADFVLKDVDPMSFEQAKIMCDLEKRKLSEHMSVAGRVRQCVVSKEGELPTLQSVASELHMSARTLHRELSREGTSFKELLEQYQAKKAREYLLAYGYSVSKTAMLLGYSDTANFRRAFKRWYQLTPSEYLDKHAAGGM</sequence>
<dbReference type="Pfam" id="PF12625">
    <property type="entry name" value="Arabinose_bd"/>
    <property type="match status" value="1"/>
</dbReference>
<evidence type="ECO:0000256" key="3">
    <source>
        <dbReference type="ARBA" id="ARBA00023163"/>
    </source>
</evidence>
<evidence type="ECO:0000313" key="5">
    <source>
        <dbReference type="EMBL" id="MFC4699513.1"/>
    </source>
</evidence>
<evidence type="ECO:0000256" key="2">
    <source>
        <dbReference type="ARBA" id="ARBA00023125"/>
    </source>
</evidence>
<dbReference type="PANTHER" id="PTHR47894:SF1">
    <property type="entry name" value="HTH-TYPE TRANSCRIPTIONAL REGULATOR VQSM"/>
    <property type="match status" value="1"/>
</dbReference>
<feature type="domain" description="HTH araC/xylS-type" evidence="4">
    <location>
        <begin position="237"/>
        <end position="334"/>
    </location>
</feature>
<reference evidence="6" key="1">
    <citation type="journal article" date="2019" name="Int. J. Syst. Evol. Microbiol.">
        <title>The Global Catalogue of Microorganisms (GCM) 10K type strain sequencing project: providing services to taxonomists for standard genome sequencing and annotation.</title>
        <authorList>
            <consortium name="The Broad Institute Genomics Platform"/>
            <consortium name="The Broad Institute Genome Sequencing Center for Infectious Disease"/>
            <person name="Wu L."/>
            <person name="Ma J."/>
        </authorList>
    </citation>
    <scope>NUCLEOTIDE SEQUENCE [LARGE SCALE GENOMIC DNA]</scope>
    <source>
        <strain evidence="6">KACC 12507</strain>
    </source>
</reference>
<dbReference type="EMBL" id="JBHSGU010000002">
    <property type="protein sequence ID" value="MFC4699513.1"/>
    <property type="molecule type" value="Genomic_DNA"/>
</dbReference>
<organism evidence="5 6">
    <name type="scientific">Glaciecola siphonariae</name>
    <dbReference type="NCBI Taxonomy" id="521012"/>
    <lineage>
        <taxon>Bacteria</taxon>
        <taxon>Pseudomonadati</taxon>
        <taxon>Pseudomonadota</taxon>
        <taxon>Gammaproteobacteria</taxon>
        <taxon>Alteromonadales</taxon>
        <taxon>Alteromonadaceae</taxon>
        <taxon>Glaciecola</taxon>
    </lineage>
</organism>
<evidence type="ECO:0000259" key="4">
    <source>
        <dbReference type="PROSITE" id="PS01124"/>
    </source>
</evidence>
<evidence type="ECO:0000313" key="6">
    <source>
        <dbReference type="Proteomes" id="UP001595897"/>
    </source>
</evidence>
<dbReference type="PANTHER" id="PTHR47894">
    <property type="entry name" value="HTH-TYPE TRANSCRIPTIONAL REGULATOR GADX"/>
    <property type="match status" value="1"/>
</dbReference>
<proteinExistence type="predicted"/>
<accession>A0ABV9LVP5</accession>
<dbReference type="Proteomes" id="UP001595897">
    <property type="component" value="Unassembled WGS sequence"/>
</dbReference>
<dbReference type="SUPFAM" id="SSF46689">
    <property type="entry name" value="Homeodomain-like"/>
    <property type="match status" value="1"/>
</dbReference>
<dbReference type="InterPro" id="IPR018060">
    <property type="entry name" value="HTH_AraC"/>
</dbReference>
<dbReference type="InterPro" id="IPR009057">
    <property type="entry name" value="Homeodomain-like_sf"/>
</dbReference>
<dbReference type="Gene3D" id="1.10.10.60">
    <property type="entry name" value="Homeodomain-like"/>
    <property type="match status" value="1"/>
</dbReference>
<keyword evidence="3" id="KW-0804">Transcription</keyword>
<dbReference type="Pfam" id="PF12833">
    <property type="entry name" value="HTH_18"/>
    <property type="match status" value="1"/>
</dbReference>
<dbReference type="SMART" id="SM00342">
    <property type="entry name" value="HTH_ARAC"/>
    <property type="match status" value="1"/>
</dbReference>
<protein>
    <submittedName>
        <fullName evidence="5">Helix-turn-helix domain-containing protein</fullName>
    </submittedName>
</protein>
<keyword evidence="6" id="KW-1185">Reference proteome</keyword>
<dbReference type="PROSITE" id="PS00041">
    <property type="entry name" value="HTH_ARAC_FAMILY_1"/>
    <property type="match status" value="1"/>
</dbReference>
<evidence type="ECO:0000256" key="1">
    <source>
        <dbReference type="ARBA" id="ARBA00023015"/>
    </source>
</evidence>
<keyword evidence="1" id="KW-0805">Transcription regulation</keyword>